<keyword evidence="8" id="KW-0539">Nucleus</keyword>
<dbReference type="EC" id="2.1.1.220" evidence="2"/>
<evidence type="ECO:0000313" key="12">
    <source>
        <dbReference type="EMBL" id="KAF2237286.1"/>
    </source>
</evidence>
<comment type="subcellular location">
    <subcellularLocation>
        <location evidence="1">Nucleus</location>
    </subcellularLocation>
</comment>
<dbReference type="EMBL" id="ML991781">
    <property type="protein sequence ID" value="KAF2237286.1"/>
    <property type="molecule type" value="Genomic_DNA"/>
</dbReference>
<reference evidence="12" key="1">
    <citation type="journal article" date="2020" name="Stud. Mycol.">
        <title>101 Dothideomycetes genomes: a test case for predicting lifestyles and emergence of pathogens.</title>
        <authorList>
            <person name="Haridas S."/>
            <person name="Albert R."/>
            <person name="Binder M."/>
            <person name="Bloem J."/>
            <person name="Labutti K."/>
            <person name="Salamov A."/>
            <person name="Andreopoulos B."/>
            <person name="Baker S."/>
            <person name="Barry K."/>
            <person name="Bills G."/>
            <person name="Bluhm B."/>
            <person name="Cannon C."/>
            <person name="Castanera R."/>
            <person name="Culley D."/>
            <person name="Daum C."/>
            <person name="Ezra D."/>
            <person name="Gonzalez J."/>
            <person name="Henrissat B."/>
            <person name="Kuo A."/>
            <person name="Liang C."/>
            <person name="Lipzen A."/>
            <person name="Lutzoni F."/>
            <person name="Magnuson J."/>
            <person name="Mondo S."/>
            <person name="Nolan M."/>
            <person name="Ohm R."/>
            <person name="Pangilinan J."/>
            <person name="Park H.-J."/>
            <person name="Ramirez L."/>
            <person name="Alfaro M."/>
            <person name="Sun H."/>
            <person name="Tritt A."/>
            <person name="Yoshinaga Y."/>
            <person name="Zwiers L.-H."/>
            <person name="Turgeon B."/>
            <person name="Goodwin S."/>
            <person name="Spatafora J."/>
            <person name="Crous P."/>
            <person name="Grigoriev I."/>
        </authorList>
    </citation>
    <scope>NUCLEOTIDE SEQUENCE</scope>
    <source>
        <strain evidence="12">Tuck. ex Michener</strain>
    </source>
</reference>
<feature type="region of interest" description="Disordered" evidence="10">
    <location>
        <begin position="92"/>
        <end position="140"/>
    </location>
</feature>
<dbReference type="Pfam" id="PF08704">
    <property type="entry name" value="GCD14"/>
    <property type="match status" value="1"/>
</dbReference>
<keyword evidence="6" id="KW-0949">S-adenosyl-L-methionine</keyword>
<dbReference type="PROSITE" id="PS51620">
    <property type="entry name" value="SAM_TRM61"/>
    <property type="match status" value="1"/>
</dbReference>
<dbReference type="Proteomes" id="UP000800092">
    <property type="component" value="Unassembled WGS sequence"/>
</dbReference>
<evidence type="ECO:0000256" key="1">
    <source>
        <dbReference type="ARBA" id="ARBA00004123"/>
    </source>
</evidence>
<evidence type="ECO:0000256" key="4">
    <source>
        <dbReference type="ARBA" id="ARBA00022603"/>
    </source>
</evidence>
<proteinExistence type="predicted"/>
<evidence type="ECO:0000256" key="3">
    <source>
        <dbReference type="ARBA" id="ARBA00015963"/>
    </source>
</evidence>
<name>A0A6A6HGM7_VIRVR</name>
<dbReference type="SUPFAM" id="SSF53335">
    <property type="entry name" value="S-adenosyl-L-methionine-dependent methyltransferases"/>
    <property type="match status" value="1"/>
</dbReference>
<dbReference type="PANTHER" id="PTHR12133">
    <property type="entry name" value="TRNA (ADENINE(58)-N(1))-METHYLTRANSFERASE"/>
    <property type="match status" value="1"/>
</dbReference>
<keyword evidence="5 12" id="KW-0808">Transferase</keyword>
<dbReference type="InterPro" id="IPR029063">
    <property type="entry name" value="SAM-dependent_MTases_sf"/>
</dbReference>
<dbReference type="GO" id="GO:0005634">
    <property type="term" value="C:nucleus"/>
    <property type="evidence" value="ECO:0007669"/>
    <property type="project" value="UniProtKB-SubCell"/>
</dbReference>
<evidence type="ECO:0000256" key="10">
    <source>
        <dbReference type="SAM" id="MobiDB-lite"/>
    </source>
</evidence>
<dbReference type="Gene3D" id="3.10.330.20">
    <property type="match status" value="1"/>
</dbReference>
<dbReference type="GO" id="GO:0160107">
    <property type="term" value="F:tRNA (adenine(58)-N1)-methyltransferase activity"/>
    <property type="evidence" value="ECO:0007669"/>
    <property type="project" value="UniProtKB-EC"/>
</dbReference>
<protein>
    <recommendedName>
        <fullName evidence="3">tRNA (adenine(58)-N(1))-methyltransferase catalytic subunit TRM61</fullName>
        <ecNumber evidence="2">2.1.1.220</ecNumber>
    </recommendedName>
    <alternativeName>
        <fullName evidence="9">tRNA(m1A58)-methyltransferase subunit TRM61</fullName>
    </alternativeName>
</protein>
<dbReference type="GO" id="GO:0031515">
    <property type="term" value="C:tRNA (m1A) methyltransferase complex"/>
    <property type="evidence" value="ECO:0007669"/>
    <property type="project" value="InterPro"/>
</dbReference>
<evidence type="ECO:0000256" key="8">
    <source>
        <dbReference type="ARBA" id="ARBA00023242"/>
    </source>
</evidence>
<dbReference type="Gene3D" id="3.40.50.150">
    <property type="entry name" value="Vaccinia Virus protein VP39"/>
    <property type="match status" value="1"/>
</dbReference>
<keyword evidence="7" id="KW-0819">tRNA processing</keyword>
<organism evidence="12 13">
    <name type="scientific">Viridothelium virens</name>
    <name type="common">Speckled blister lichen</name>
    <name type="synonym">Trypethelium virens</name>
    <dbReference type="NCBI Taxonomy" id="1048519"/>
    <lineage>
        <taxon>Eukaryota</taxon>
        <taxon>Fungi</taxon>
        <taxon>Dikarya</taxon>
        <taxon>Ascomycota</taxon>
        <taxon>Pezizomycotina</taxon>
        <taxon>Dothideomycetes</taxon>
        <taxon>Dothideomycetes incertae sedis</taxon>
        <taxon>Trypetheliales</taxon>
        <taxon>Trypetheliaceae</taxon>
        <taxon>Viridothelium</taxon>
    </lineage>
</organism>
<evidence type="ECO:0000256" key="7">
    <source>
        <dbReference type="ARBA" id="ARBA00022694"/>
    </source>
</evidence>
<keyword evidence="13" id="KW-1185">Reference proteome</keyword>
<evidence type="ECO:0000256" key="5">
    <source>
        <dbReference type="ARBA" id="ARBA00022679"/>
    </source>
</evidence>
<evidence type="ECO:0000259" key="11">
    <source>
        <dbReference type="Pfam" id="PF08704"/>
    </source>
</evidence>
<keyword evidence="4 12" id="KW-0489">Methyltransferase</keyword>
<gene>
    <name evidence="12" type="ORF">EV356DRAFT_442190</name>
</gene>
<accession>A0A6A6HGM7</accession>
<dbReference type="GO" id="GO:0030488">
    <property type="term" value="P:tRNA methylation"/>
    <property type="evidence" value="ECO:0007669"/>
    <property type="project" value="InterPro"/>
</dbReference>
<dbReference type="AlphaFoldDB" id="A0A6A6HGM7"/>
<dbReference type="InterPro" id="IPR014816">
    <property type="entry name" value="tRNA_MeTrfase_Gcd14"/>
</dbReference>
<feature type="domain" description="tRNA (adenine(58)-N(1))-methyltransferase catalytic subunit TRM61 C-terminal" evidence="11">
    <location>
        <begin position="144"/>
        <end position="450"/>
    </location>
</feature>
<dbReference type="OrthoDB" id="1925287at2759"/>
<dbReference type="InterPro" id="IPR049470">
    <property type="entry name" value="TRM61_C"/>
</dbReference>
<sequence length="472" mass="53088">MPLESTAESPFLTPFSNSSSENLAILYLSRDLQVPVQLKEASQTLSRTETNSATNSDADRDIVVNTRFGSFPHSTLVDLPWGSQVLASKVDTGSWAKKPNGKKRKRDESQKGEPSEHDRDSEELSSRREQGQRQAKPVIAADSGFAHLVPPTPEIWTRALKHRTQVVYTPDYSYILQRLRVRPGTCLIEAGAGSGSFTHAAARAVFNVAHVRKKKKYGKVYSFEFHEPRAGLLEQDIVGHGLQSIVQLTHRDVYKDGFCVDDASIEGAPRADAIFLDLPAPWLALKHLIRGGTTEGSYSSPLNPRTTTRICTFSPCIEQAQRTITTLRSLGWVEIEMVEIMHKRLEVRRERVGLQEEGLRGVNPSPANVSEAFERLKEIEGRQRAFHENQPEEQKAKQAMANSLGMISKAERLKNIRDAEAKRKLYKEGRLVHRTEPELKTHTSYLVFAVLSRQWTADDEKLCREKWPLGDA</sequence>
<feature type="compositionally biased region" description="Basic and acidic residues" evidence="10">
    <location>
        <begin position="106"/>
        <end position="131"/>
    </location>
</feature>
<evidence type="ECO:0000256" key="6">
    <source>
        <dbReference type="ARBA" id="ARBA00022691"/>
    </source>
</evidence>
<dbReference type="PANTHER" id="PTHR12133:SF2">
    <property type="entry name" value="TRNA (ADENINE(58)-N(1))-METHYLTRANSFERASE CATALYTIC SUBUNIT TRMT61A"/>
    <property type="match status" value="1"/>
</dbReference>
<evidence type="ECO:0000256" key="2">
    <source>
        <dbReference type="ARBA" id="ARBA00012796"/>
    </source>
</evidence>
<evidence type="ECO:0000256" key="9">
    <source>
        <dbReference type="ARBA" id="ARBA00033309"/>
    </source>
</evidence>
<evidence type="ECO:0000313" key="13">
    <source>
        <dbReference type="Proteomes" id="UP000800092"/>
    </source>
</evidence>